<feature type="transmembrane region" description="Helical" evidence="7">
    <location>
        <begin position="506"/>
        <end position="525"/>
    </location>
</feature>
<accession>A0A9P9INV3</accession>
<comment type="subcellular location">
    <subcellularLocation>
        <location evidence="1">Membrane</location>
        <topology evidence="1">Multi-pass membrane protein</topology>
    </subcellularLocation>
</comment>
<feature type="transmembrane region" description="Helical" evidence="7">
    <location>
        <begin position="201"/>
        <end position="220"/>
    </location>
</feature>
<name>A0A9P9INV3_9HYPO</name>
<dbReference type="GO" id="GO:0016020">
    <property type="term" value="C:membrane"/>
    <property type="evidence" value="ECO:0007669"/>
    <property type="project" value="UniProtKB-SubCell"/>
</dbReference>
<evidence type="ECO:0000256" key="4">
    <source>
        <dbReference type="ARBA" id="ARBA00022989"/>
    </source>
</evidence>
<protein>
    <submittedName>
        <fullName evidence="9">Major facilitator superfamily domain-containing protein</fullName>
    </submittedName>
</protein>
<keyword evidence="10" id="KW-1185">Reference proteome</keyword>
<evidence type="ECO:0000256" key="6">
    <source>
        <dbReference type="ARBA" id="ARBA00023180"/>
    </source>
</evidence>
<comment type="caution">
    <text evidence="9">The sequence shown here is derived from an EMBL/GenBank/DDBJ whole genome shotgun (WGS) entry which is preliminary data.</text>
</comment>
<dbReference type="Gene3D" id="1.20.1250.20">
    <property type="entry name" value="MFS general substrate transporter like domains"/>
    <property type="match status" value="1"/>
</dbReference>
<feature type="transmembrane region" description="Helical" evidence="7">
    <location>
        <begin position="348"/>
        <end position="370"/>
    </location>
</feature>
<dbReference type="InterPro" id="IPR036259">
    <property type="entry name" value="MFS_trans_sf"/>
</dbReference>
<feature type="domain" description="Major facilitator superfamily (MFS) profile" evidence="8">
    <location>
        <begin position="71"/>
        <end position="528"/>
    </location>
</feature>
<dbReference type="SUPFAM" id="SSF103473">
    <property type="entry name" value="MFS general substrate transporter"/>
    <property type="match status" value="1"/>
</dbReference>
<reference evidence="9" key="1">
    <citation type="journal article" date="2021" name="Nat. Commun.">
        <title>Genetic determinants of endophytism in the Arabidopsis root mycobiome.</title>
        <authorList>
            <person name="Mesny F."/>
            <person name="Miyauchi S."/>
            <person name="Thiergart T."/>
            <person name="Pickel B."/>
            <person name="Atanasova L."/>
            <person name="Karlsson M."/>
            <person name="Huettel B."/>
            <person name="Barry K.W."/>
            <person name="Haridas S."/>
            <person name="Chen C."/>
            <person name="Bauer D."/>
            <person name="Andreopoulos W."/>
            <person name="Pangilinan J."/>
            <person name="LaButti K."/>
            <person name="Riley R."/>
            <person name="Lipzen A."/>
            <person name="Clum A."/>
            <person name="Drula E."/>
            <person name="Henrissat B."/>
            <person name="Kohler A."/>
            <person name="Grigoriev I.V."/>
            <person name="Martin F.M."/>
            <person name="Hacquard S."/>
        </authorList>
    </citation>
    <scope>NUCLEOTIDE SEQUENCE</scope>
    <source>
        <strain evidence="9">MPI-CAGE-AT-0021</strain>
    </source>
</reference>
<evidence type="ECO:0000313" key="10">
    <source>
        <dbReference type="Proteomes" id="UP000717696"/>
    </source>
</evidence>
<dbReference type="PROSITE" id="PS50850">
    <property type="entry name" value="MFS"/>
    <property type="match status" value="1"/>
</dbReference>
<evidence type="ECO:0000256" key="3">
    <source>
        <dbReference type="ARBA" id="ARBA00022692"/>
    </source>
</evidence>
<gene>
    <name evidence="9" type="ORF">B0J13DRAFT_482892</name>
</gene>
<feature type="transmembrane region" description="Helical" evidence="7">
    <location>
        <begin position="138"/>
        <end position="154"/>
    </location>
</feature>
<dbReference type="OrthoDB" id="3936150at2759"/>
<feature type="transmembrane region" description="Helical" evidence="7">
    <location>
        <begin position="240"/>
        <end position="262"/>
    </location>
</feature>
<organism evidence="9 10">
    <name type="scientific">Dactylonectria estremocensis</name>
    <dbReference type="NCBI Taxonomy" id="1079267"/>
    <lineage>
        <taxon>Eukaryota</taxon>
        <taxon>Fungi</taxon>
        <taxon>Dikarya</taxon>
        <taxon>Ascomycota</taxon>
        <taxon>Pezizomycotina</taxon>
        <taxon>Sordariomycetes</taxon>
        <taxon>Hypocreomycetidae</taxon>
        <taxon>Hypocreales</taxon>
        <taxon>Nectriaceae</taxon>
        <taxon>Dactylonectria</taxon>
    </lineage>
</organism>
<keyword evidence="2" id="KW-0813">Transport</keyword>
<keyword evidence="3 7" id="KW-0812">Transmembrane</keyword>
<feature type="transmembrane region" description="Helical" evidence="7">
    <location>
        <begin position="419"/>
        <end position="436"/>
    </location>
</feature>
<dbReference type="EMBL" id="JAGMUU010000021">
    <property type="protein sequence ID" value="KAH7129513.1"/>
    <property type="molecule type" value="Genomic_DNA"/>
</dbReference>
<evidence type="ECO:0000313" key="9">
    <source>
        <dbReference type="EMBL" id="KAH7129513.1"/>
    </source>
</evidence>
<dbReference type="InterPro" id="IPR020846">
    <property type="entry name" value="MFS_dom"/>
</dbReference>
<sequence length="533" mass="57664">MTSKDTAINLGLAGGASEEKPTMGGDNFSLRPASHITTTQDVLGDALDPVLTAKTRLVNEALNEIGWTSFHLKLSCLTGFGFAVDSLAAFLQSVAASQAYLEIGSGRYPTAATMALYAGLLVGALFWGFSADMIGRRIAFNTTLFIASIATIVAGAVPNWVAYCILVALLGFGAGGNLVLDPTIMLEFTPAKQQWVITALAGWWGVGQASAGFIAWGFYSRSDWTCDDADESCTWQNNKAWRLIMFTGGSLFFIMSVLRIFVVRLPETPKYLVSTGQDEKLVSLLHNLAQKHNRSCALSVEQLFACGSVDDHRIEKGSYKSIPVRVGRAFVNQSKGLFATRKLGMSTILIWFSWTLIGLGYPLFFLYLPSLISTRVPGYVPSFNETWRDYTITNVCSIFGPLVAAGLSEMNFLGRRYTMSIGAMITAIFFFGYTVIKTPAQNLALSCCISVCINLYYGTLYAYTAEVFPSPQRATGNGIAVSLNRVMGLVSAFIAVEANTATVTPLYVSAALFVVLALVSIVLPYEPCGRNAS</sequence>
<evidence type="ECO:0000256" key="1">
    <source>
        <dbReference type="ARBA" id="ARBA00004141"/>
    </source>
</evidence>
<proteinExistence type="predicted"/>
<evidence type="ECO:0000256" key="7">
    <source>
        <dbReference type="SAM" id="Phobius"/>
    </source>
</evidence>
<dbReference type="Proteomes" id="UP000717696">
    <property type="component" value="Unassembled WGS sequence"/>
</dbReference>
<dbReference type="InterPro" id="IPR011701">
    <property type="entry name" value="MFS"/>
</dbReference>
<evidence type="ECO:0000259" key="8">
    <source>
        <dbReference type="PROSITE" id="PS50850"/>
    </source>
</evidence>
<keyword evidence="4 7" id="KW-1133">Transmembrane helix</keyword>
<evidence type="ECO:0000256" key="2">
    <source>
        <dbReference type="ARBA" id="ARBA00022448"/>
    </source>
</evidence>
<feature type="transmembrane region" description="Helical" evidence="7">
    <location>
        <begin position="72"/>
        <end position="91"/>
    </location>
</feature>
<dbReference type="PANTHER" id="PTHR23511">
    <property type="entry name" value="SYNAPTIC VESICLE GLYCOPROTEIN 2"/>
    <property type="match status" value="1"/>
</dbReference>
<dbReference type="CDD" id="cd17316">
    <property type="entry name" value="MFS_SV2_like"/>
    <property type="match status" value="1"/>
</dbReference>
<dbReference type="Pfam" id="PF07690">
    <property type="entry name" value="MFS_1"/>
    <property type="match status" value="1"/>
</dbReference>
<dbReference type="GO" id="GO:0022857">
    <property type="term" value="F:transmembrane transporter activity"/>
    <property type="evidence" value="ECO:0007669"/>
    <property type="project" value="InterPro"/>
</dbReference>
<evidence type="ECO:0000256" key="5">
    <source>
        <dbReference type="ARBA" id="ARBA00023136"/>
    </source>
</evidence>
<dbReference type="AlphaFoldDB" id="A0A9P9INV3"/>
<feature type="transmembrane region" description="Helical" evidence="7">
    <location>
        <begin position="160"/>
        <end position="180"/>
    </location>
</feature>
<feature type="transmembrane region" description="Helical" evidence="7">
    <location>
        <begin position="442"/>
        <end position="463"/>
    </location>
</feature>
<keyword evidence="5 7" id="KW-0472">Membrane</keyword>
<feature type="transmembrane region" description="Helical" evidence="7">
    <location>
        <begin position="111"/>
        <end position="131"/>
    </location>
</feature>
<dbReference type="PANTHER" id="PTHR23511:SF4">
    <property type="entry name" value="MAJOR FACILITATOR SUPERFAMILY (MFS) PROFILE DOMAIN-CONTAINING PROTEIN"/>
    <property type="match status" value="1"/>
</dbReference>
<keyword evidence="6" id="KW-0325">Glycoprotein</keyword>